<organism evidence="3">
    <name type="scientific">Fonticula alba</name>
    <name type="common">Slime mold</name>
    <dbReference type="NCBI Taxonomy" id="691883"/>
    <lineage>
        <taxon>Eukaryota</taxon>
        <taxon>Rotosphaerida</taxon>
        <taxon>Fonticulaceae</taxon>
        <taxon>Fonticula</taxon>
    </lineage>
</organism>
<feature type="compositionally biased region" description="Low complexity" evidence="2">
    <location>
        <begin position="611"/>
        <end position="624"/>
    </location>
</feature>
<evidence type="ECO:0000256" key="2">
    <source>
        <dbReference type="SAM" id="MobiDB-lite"/>
    </source>
</evidence>
<name>A0A058ZFP0_FONAL</name>
<feature type="region of interest" description="Disordered" evidence="2">
    <location>
        <begin position="806"/>
        <end position="919"/>
    </location>
</feature>
<feature type="region of interest" description="Disordered" evidence="2">
    <location>
        <begin position="551"/>
        <end position="581"/>
    </location>
</feature>
<protein>
    <submittedName>
        <fullName evidence="3">Uncharacterized protein</fullName>
    </submittedName>
</protein>
<feature type="compositionally biased region" description="Low complexity" evidence="2">
    <location>
        <begin position="572"/>
        <end position="581"/>
    </location>
</feature>
<proteinExistence type="predicted"/>
<feature type="region of interest" description="Disordered" evidence="2">
    <location>
        <begin position="1"/>
        <end position="65"/>
    </location>
</feature>
<dbReference type="AlphaFoldDB" id="A0A058ZFP0"/>
<feature type="compositionally biased region" description="Gly residues" evidence="2">
    <location>
        <begin position="730"/>
        <end position="747"/>
    </location>
</feature>
<feature type="region of interest" description="Disordered" evidence="2">
    <location>
        <begin position="607"/>
        <end position="672"/>
    </location>
</feature>
<reference evidence="3" key="1">
    <citation type="submission" date="2013-04" db="EMBL/GenBank/DDBJ databases">
        <title>The Genome Sequence of Fonticula alba ATCC 38817.</title>
        <authorList>
            <consortium name="The Broad Institute Genomics Platform"/>
            <person name="Russ C."/>
            <person name="Cuomo C."/>
            <person name="Burger G."/>
            <person name="Gray M.W."/>
            <person name="Holland P.W.H."/>
            <person name="King N."/>
            <person name="Lang F.B.F."/>
            <person name="Roger A.J."/>
            <person name="Ruiz-Trillo I."/>
            <person name="Brown M."/>
            <person name="Walker B."/>
            <person name="Young S."/>
            <person name="Zeng Q."/>
            <person name="Gargeya S."/>
            <person name="Fitzgerald M."/>
            <person name="Haas B."/>
            <person name="Abouelleil A."/>
            <person name="Allen A.W."/>
            <person name="Alvarado L."/>
            <person name="Arachchi H.M."/>
            <person name="Berlin A.M."/>
            <person name="Chapman S.B."/>
            <person name="Gainer-Dewar J."/>
            <person name="Goldberg J."/>
            <person name="Griggs A."/>
            <person name="Gujja S."/>
            <person name="Hansen M."/>
            <person name="Howarth C."/>
            <person name="Imamovic A."/>
            <person name="Ireland A."/>
            <person name="Larimer J."/>
            <person name="McCowan C."/>
            <person name="Murphy C."/>
            <person name="Pearson M."/>
            <person name="Poon T.W."/>
            <person name="Priest M."/>
            <person name="Roberts A."/>
            <person name="Saif S."/>
            <person name="Shea T."/>
            <person name="Sisk P."/>
            <person name="Sykes S."/>
            <person name="Wortman J."/>
            <person name="Nusbaum C."/>
            <person name="Birren B."/>
        </authorList>
    </citation>
    <scope>NUCLEOTIDE SEQUENCE [LARGE SCALE GENOMIC DNA]</scope>
    <source>
        <strain evidence="3">ATCC 38817</strain>
    </source>
</reference>
<sequence>MTSQGMPIQAPLVADLPAGAGIPGPPLSPTRSEGPGRASPPRQTVPGPPHGSSPGLRRQPSLRSSSSALVYIPPPAATGREGIRIPCSFFPLCANDLTTVKSICSGCLFHSYRLVRSSEDALNEQRRQAICIIARGFGNFDAKQEGVLAAAAGAQLPARGGPPSSLAPLILSFCQFPEPVFTFDQYTAGFMGPSRCEPKCRLPVPDYPAQVRWLAGEPLGRVLLQDQAIQAALTSVHHLRQNLARRAEAVRQEKQRLRDRVGALRQRRHSLAAAELLLAAPGPRPAPAPDTETLALLQTQRARLAAELHDLFPLKHHSSPGNPGAVFLHKCFVRIDGDISGLMASDLVYMLQSGTHLLRLLYSLLVVDTTGLPVSIVRSLASPSDLQWIAFDPAARNFAIDSAGIHAAFGRFNHACAALSLALRRPLIIQGQEYSLARGADLGVEQAAVDHIYPPFLADTCRIDERRAGLLVLFRILGELKLGLLPFRTVVRGGSLQMPELGECAMLDFRNPLHPPPVDYIFFDESTGPVTSTWSYISASIDIPPEEERALAATSPGGTGTSSVNHGGGGSSSSSSWRASRSGDSLARGLASVGGRLFSVDRQPDVASLLPEGPTGSSPHSSGSLLYSAQGSPLMSGSASSAPGSPPLGPGRPADAPGASLNPGSDSDSSCSGGVLFDVPSLDVLVADETTPAVKYTPLPASHGEDNSLARGLNSLASRLYHSVASPGGASLGGGTQPGGAGGGSAAGPGNPRQIVDGLARFSAMLGSLSLRPGTDGAYPDHGANPSGYLPPEHQVDESLILDLDDEEEEEEEAGEAGFGPGAGRPGSLDDLFGISAHPPDTLGLDARPSGYSLQMPSRSSTTHDPHYEYLVESFQAMQSHQLTRQSQGAATRHPPPPGGSPPVSRQNPNEEDWDDLGT</sequence>
<dbReference type="Proteomes" id="UP000030693">
    <property type="component" value="Unassembled WGS sequence"/>
</dbReference>
<dbReference type="EMBL" id="KB932201">
    <property type="protein sequence ID" value="KCV72771.1"/>
    <property type="molecule type" value="Genomic_DNA"/>
</dbReference>
<feature type="compositionally biased region" description="Polar residues" evidence="2">
    <location>
        <begin position="876"/>
        <end position="890"/>
    </location>
</feature>
<dbReference type="GeneID" id="20525075"/>
<feature type="compositionally biased region" description="Acidic residues" evidence="2">
    <location>
        <begin position="806"/>
        <end position="815"/>
    </location>
</feature>
<feature type="compositionally biased region" description="Polar residues" evidence="2">
    <location>
        <begin position="852"/>
        <end position="861"/>
    </location>
</feature>
<evidence type="ECO:0000313" key="3">
    <source>
        <dbReference type="EMBL" id="KCV72771.1"/>
    </source>
</evidence>
<accession>A0A058ZFP0</accession>
<feature type="compositionally biased region" description="Acidic residues" evidence="2">
    <location>
        <begin position="910"/>
        <end position="919"/>
    </location>
</feature>
<feature type="compositionally biased region" description="Low complexity" evidence="2">
    <location>
        <begin position="631"/>
        <end position="643"/>
    </location>
</feature>
<feature type="compositionally biased region" description="Low complexity" evidence="2">
    <location>
        <begin position="52"/>
        <end position="65"/>
    </location>
</feature>
<evidence type="ECO:0000256" key="1">
    <source>
        <dbReference type="SAM" id="Coils"/>
    </source>
</evidence>
<evidence type="ECO:0000313" key="4">
    <source>
        <dbReference type="Proteomes" id="UP000030693"/>
    </source>
</evidence>
<dbReference type="RefSeq" id="XP_009492472.1">
    <property type="nucleotide sequence ID" value="XM_009494197.1"/>
</dbReference>
<feature type="coiled-coil region" evidence="1">
    <location>
        <begin position="240"/>
        <end position="267"/>
    </location>
</feature>
<gene>
    <name evidence="3" type="ORF">H696_00350</name>
</gene>
<keyword evidence="4" id="KW-1185">Reference proteome</keyword>
<feature type="region of interest" description="Disordered" evidence="2">
    <location>
        <begin position="728"/>
        <end position="755"/>
    </location>
</feature>
<keyword evidence="1" id="KW-0175">Coiled coil</keyword>